<reference evidence="1 2" key="1">
    <citation type="journal article" date="2022" name="bioRxiv">
        <title>Genomics of Preaxostyla Flagellates Illuminates Evolutionary Transitions and the Path Towards Mitochondrial Loss.</title>
        <authorList>
            <person name="Novak L.V.F."/>
            <person name="Treitli S.C."/>
            <person name="Pyrih J."/>
            <person name="Halakuc P."/>
            <person name="Pipaliya S.V."/>
            <person name="Vacek V."/>
            <person name="Brzon O."/>
            <person name="Soukal P."/>
            <person name="Eme L."/>
            <person name="Dacks J.B."/>
            <person name="Karnkowska A."/>
            <person name="Elias M."/>
            <person name="Hampl V."/>
        </authorList>
    </citation>
    <scope>NUCLEOTIDE SEQUENCE [LARGE SCALE GENOMIC DNA]</scope>
    <source>
        <strain evidence="1">NAU3</strain>
        <tissue evidence="1">Gut</tissue>
    </source>
</reference>
<comment type="caution">
    <text evidence="1">The sequence shown here is derived from an EMBL/GenBank/DDBJ whole genome shotgun (WGS) entry which is preliminary data.</text>
</comment>
<dbReference type="Gene3D" id="3.40.30.10">
    <property type="entry name" value="Glutaredoxin"/>
    <property type="match status" value="1"/>
</dbReference>
<dbReference type="SUPFAM" id="SSF52833">
    <property type="entry name" value="Thioredoxin-like"/>
    <property type="match status" value="1"/>
</dbReference>
<protein>
    <recommendedName>
        <fullName evidence="3">Glutaredoxin</fullName>
    </recommendedName>
</protein>
<keyword evidence="2" id="KW-1185">Reference proteome</keyword>
<dbReference type="InterPro" id="IPR036249">
    <property type="entry name" value="Thioredoxin-like_sf"/>
</dbReference>
<dbReference type="EMBL" id="JARBJD010000046">
    <property type="protein sequence ID" value="KAK2957422.1"/>
    <property type="molecule type" value="Genomic_DNA"/>
</dbReference>
<dbReference type="Proteomes" id="UP001281761">
    <property type="component" value="Unassembled WGS sequence"/>
</dbReference>
<organism evidence="1 2">
    <name type="scientific">Blattamonas nauphoetae</name>
    <dbReference type="NCBI Taxonomy" id="2049346"/>
    <lineage>
        <taxon>Eukaryota</taxon>
        <taxon>Metamonada</taxon>
        <taxon>Preaxostyla</taxon>
        <taxon>Oxymonadida</taxon>
        <taxon>Blattamonas</taxon>
    </lineage>
</organism>
<name>A0ABQ9Y111_9EUKA</name>
<evidence type="ECO:0008006" key="3">
    <source>
        <dbReference type="Google" id="ProtNLM"/>
    </source>
</evidence>
<evidence type="ECO:0000313" key="2">
    <source>
        <dbReference type="Proteomes" id="UP001281761"/>
    </source>
</evidence>
<dbReference type="PROSITE" id="PS51354">
    <property type="entry name" value="GLUTAREDOXIN_2"/>
    <property type="match status" value="1"/>
</dbReference>
<gene>
    <name evidence="1" type="ORF">BLNAU_7578</name>
</gene>
<sequence>MIISAILSIVLCEEMTLTGTRGLDVLFELSPVNVIYNSNNNETREMKELLKEHKVEFQDQHRGVLGMYEIEMRKKLCDHFGWVNTYGIYPVILTRQRVIGGLAELKQYIASGDLAAILKGEKEVGVMVYRPESEANKHHHEL</sequence>
<evidence type="ECO:0000313" key="1">
    <source>
        <dbReference type="EMBL" id="KAK2957422.1"/>
    </source>
</evidence>
<accession>A0ABQ9Y111</accession>
<proteinExistence type="predicted"/>